<evidence type="ECO:0000259" key="5">
    <source>
        <dbReference type="PROSITE" id="PS51800"/>
    </source>
</evidence>
<evidence type="ECO:0000313" key="6">
    <source>
        <dbReference type="EMBL" id="KAG8442415.1"/>
    </source>
</evidence>
<dbReference type="PROSITE" id="PS51800">
    <property type="entry name" value="ZF_CHHC_U11_48K"/>
    <property type="match status" value="1"/>
</dbReference>
<protein>
    <recommendedName>
        <fullName evidence="5">CHHC U11-48K-type domain-containing protein</fullName>
    </recommendedName>
</protein>
<comment type="caution">
    <text evidence="6">The sequence shown here is derived from an EMBL/GenBank/DDBJ whole genome shotgun (WGS) entry which is preliminary data.</text>
</comment>
<dbReference type="GO" id="GO:0008270">
    <property type="term" value="F:zinc ion binding"/>
    <property type="evidence" value="ECO:0007669"/>
    <property type="project" value="UniProtKB-KW"/>
</dbReference>
<gene>
    <name evidence="6" type="ORF">GDO86_011269</name>
</gene>
<keyword evidence="7" id="KW-1185">Reference proteome</keyword>
<feature type="compositionally biased region" description="Basic and acidic residues" evidence="4">
    <location>
        <begin position="306"/>
        <end position="322"/>
    </location>
</feature>
<dbReference type="EMBL" id="JAACNH010000005">
    <property type="protein sequence ID" value="KAG8442415.1"/>
    <property type="molecule type" value="Genomic_DNA"/>
</dbReference>
<feature type="compositionally biased region" description="Basic residues" evidence="4">
    <location>
        <begin position="323"/>
        <end position="335"/>
    </location>
</feature>
<evidence type="ECO:0000313" key="7">
    <source>
        <dbReference type="Proteomes" id="UP000812440"/>
    </source>
</evidence>
<dbReference type="PANTHER" id="PTHR21402:SF10">
    <property type="entry name" value="U11_U12 SMALL NUCLEAR RIBONUCLEOPROTEIN 48 KDA PROTEIN"/>
    <property type="match status" value="1"/>
</dbReference>
<dbReference type="GO" id="GO:0005689">
    <property type="term" value="C:U12-type spliceosomal complex"/>
    <property type="evidence" value="ECO:0007669"/>
    <property type="project" value="TreeGrafter"/>
</dbReference>
<accession>A0A8T2JAY1</accession>
<evidence type="ECO:0000256" key="2">
    <source>
        <dbReference type="ARBA" id="ARBA00022771"/>
    </source>
</evidence>
<organism evidence="6 7">
    <name type="scientific">Hymenochirus boettgeri</name>
    <name type="common">Congo dwarf clawed frog</name>
    <dbReference type="NCBI Taxonomy" id="247094"/>
    <lineage>
        <taxon>Eukaryota</taxon>
        <taxon>Metazoa</taxon>
        <taxon>Chordata</taxon>
        <taxon>Craniata</taxon>
        <taxon>Vertebrata</taxon>
        <taxon>Euteleostomi</taxon>
        <taxon>Amphibia</taxon>
        <taxon>Batrachia</taxon>
        <taxon>Anura</taxon>
        <taxon>Pipoidea</taxon>
        <taxon>Pipidae</taxon>
        <taxon>Pipinae</taxon>
        <taxon>Hymenochirus</taxon>
    </lineage>
</organism>
<dbReference type="InterPro" id="IPR036236">
    <property type="entry name" value="Znf_C2H2_sf"/>
</dbReference>
<proteinExistence type="predicted"/>
<dbReference type="Pfam" id="PF05253">
    <property type="entry name" value="zf-U11-48K"/>
    <property type="match status" value="1"/>
</dbReference>
<evidence type="ECO:0000256" key="1">
    <source>
        <dbReference type="ARBA" id="ARBA00022723"/>
    </source>
</evidence>
<keyword evidence="1" id="KW-0479">Metal-binding</keyword>
<dbReference type="PANTHER" id="PTHR21402">
    <property type="entry name" value="GAMETOCYTE SPECIFIC FACTOR 1-RELATED"/>
    <property type="match status" value="1"/>
</dbReference>
<keyword evidence="2" id="KW-0863">Zinc-finger</keyword>
<dbReference type="AlphaFoldDB" id="A0A8T2JAY1"/>
<dbReference type="SUPFAM" id="SSF57667">
    <property type="entry name" value="beta-beta-alpha zinc fingers"/>
    <property type="match status" value="1"/>
</dbReference>
<reference evidence="6" key="1">
    <citation type="thesis" date="2020" institute="ProQuest LLC" country="789 East Eisenhower Parkway, Ann Arbor, MI, USA">
        <title>Comparative Genomics and Chromosome Evolution.</title>
        <authorList>
            <person name="Mudd A.B."/>
        </authorList>
    </citation>
    <scope>NUCLEOTIDE SEQUENCE</scope>
    <source>
        <strain evidence="6">Female2</strain>
        <tissue evidence="6">Blood</tissue>
    </source>
</reference>
<dbReference type="GO" id="GO:0005829">
    <property type="term" value="C:cytosol"/>
    <property type="evidence" value="ECO:0007669"/>
    <property type="project" value="TreeGrafter"/>
</dbReference>
<dbReference type="Proteomes" id="UP000812440">
    <property type="component" value="Chromosome 6"/>
</dbReference>
<dbReference type="GO" id="GO:0005654">
    <property type="term" value="C:nucleoplasm"/>
    <property type="evidence" value="ECO:0007669"/>
    <property type="project" value="TreeGrafter"/>
</dbReference>
<dbReference type="InterPro" id="IPR051591">
    <property type="entry name" value="UPF0224_FAM112_RNA_Proc"/>
</dbReference>
<name>A0A8T2JAY1_9PIPI</name>
<keyword evidence="3" id="KW-0862">Zinc</keyword>
<sequence length="335" mass="39034">MEGEVNGGHTYSLQDLKDYTEKCRNRLAELLRELGWKPEDSNGGEDIAVCPFDGNHRMPKSSLEKHVITCRLRRMGYSKEEVDVSDKLFYYEKAKVPSVAIDKELQFQIIKQARDQASSGNTVGSYDRSAYSCTAAEVPLNHKYAVCDLRPADRLAIYDYVLEETRKQRSTSQGDQNEADLFEDLAAKMNQDDGQKVPKSHLEIMAEMRDYKRRRQSYRAKNVHITKKSYTEIIRDVINVHMEELNTHCSSEIHDDAGSSASSYSVRRKQRSPSVDSRNSEGNHRDKQRPGRKREYSRSPRRHSSRDKEKETRKKKERDEDRHHHRDKKRKHSED</sequence>
<feature type="domain" description="CHHC U11-48K-type" evidence="5">
    <location>
        <begin position="47"/>
        <end position="74"/>
    </location>
</feature>
<evidence type="ECO:0000256" key="4">
    <source>
        <dbReference type="SAM" id="MobiDB-lite"/>
    </source>
</evidence>
<dbReference type="InterPro" id="IPR022776">
    <property type="entry name" value="TRM13/UPF0224_CHHC_Znf_dom"/>
</dbReference>
<feature type="region of interest" description="Disordered" evidence="4">
    <location>
        <begin position="251"/>
        <end position="335"/>
    </location>
</feature>
<evidence type="ECO:0000256" key="3">
    <source>
        <dbReference type="ARBA" id="ARBA00022833"/>
    </source>
</evidence>
<dbReference type="OrthoDB" id="69229at2759"/>
<feature type="compositionally biased region" description="Basic and acidic residues" evidence="4">
    <location>
        <begin position="278"/>
        <end position="298"/>
    </location>
</feature>